<evidence type="ECO:0000313" key="8">
    <source>
        <dbReference type="Proteomes" id="UP000246145"/>
    </source>
</evidence>
<keyword evidence="3" id="KW-0274">FAD</keyword>
<keyword evidence="2" id="KW-0285">Flavoprotein</keyword>
<dbReference type="InterPro" id="IPR050493">
    <property type="entry name" value="FAD-dep_Monooxygenase_BioMet"/>
</dbReference>
<evidence type="ECO:0000256" key="5">
    <source>
        <dbReference type="ARBA" id="ARBA00023033"/>
    </source>
</evidence>
<keyword evidence="4" id="KW-0560">Oxidoreductase</keyword>
<keyword evidence="8" id="KW-1185">Reference proteome</keyword>
<dbReference type="SUPFAM" id="SSF51905">
    <property type="entry name" value="FAD/NAD(P)-binding domain"/>
    <property type="match status" value="1"/>
</dbReference>
<dbReference type="InterPro" id="IPR002938">
    <property type="entry name" value="FAD-bd"/>
</dbReference>
<dbReference type="Proteomes" id="UP000246145">
    <property type="component" value="Unassembled WGS sequence"/>
</dbReference>
<name>A0A2U1CK09_9BURK</name>
<evidence type="ECO:0000256" key="1">
    <source>
        <dbReference type="ARBA" id="ARBA00001974"/>
    </source>
</evidence>
<organism evidence="7 8">
    <name type="scientific">Pusillimonas noertemannii</name>
    <dbReference type="NCBI Taxonomy" id="305977"/>
    <lineage>
        <taxon>Bacteria</taxon>
        <taxon>Pseudomonadati</taxon>
        <taxon>Pseudomonadota</taxon>
        <taxon>Betaproteobacteria</taxon>
        <taxon>Burkholderiales</taxon>
        <taxon>Alcaligenaceae</taxon>
        <taxon>Pusillimonas</taxon>
    </lineage>
</organism>
<comment type="cofactor">
    <cofactor evidence="1">
        <name>FAD</name>
        <dbReference type="ChEBI" id="CHEBI:57692"/>
    </cofactor>
</comment>
<gene>
    <name evidence="7" type="ORF">C7440_2872</name>
</gene>
<dbReference type="PRINTS" id="PR00420">
    <property type="entry name" value="RNGMNOXGNASE"/>
</dbReference>
<keyword evidence="5" id="KW-0503">Monooxygenase</keyword>
<accession>A0A2U1CK09</accession>
<dbReference type="InterPro" id="IPR036188">
    <property type="entry name" value="FAD/NAD-bd_sf"/>
</dbReference>
<evidence type="ECO:0000256" key="2">
    <source>
        <dbReference type="ARBA" id="ARBA00022630"/>
    </source>
</evidence>
<comment type="caution">
    <text evidence="7">The sequence shown here is derived from an EMBL/GenBank/DDBJ whole genome shotgun (WGS) entry which is preliminary data.</text>
</comment>
<dbReference type="PANTHER" id="PTHR13789:SF318">
    <property type="entry name" value="GERANYLGERANYL DIPHOSPHATE REDUCTASE"/>
    <property type="match status" value="1"/>
</dbReference>
<dbReference type="AlphaFoldDB" id="A0A2U1CK09"/>
<dbReference type="Pfam" id="PF01494">
    <property type="entry name" value="FAD_binding_3"/>
    <property type="match status" value="1"/>
</dbReference>
<feature type="domain" description="FAD-binding" evidence="6">
    <location>
        <begin position="7"/>
        <end position="346"/>
    </location>
</feature>
<proteinExistence type="predicted"/>
<evidence type="ECO:0000256" key="3">
    <source>
        <dbReference type="ARBA" id="ARBA00022827"/>
    </source>
</evidence>
<sequence>MKDTDHPVVIAGAGIGGLATARALGLKGFNVVVLEQADEIKPIGYGIQLGPNAYHMFERLRIAEQVLKAGTFPDAGLMRDMFTGETISHLPMGAPMRQRYGQPYTVIHRADLHDALLHSCEECSTVTLVTGARVENYEDDGQHVVVTTADGRSYQAQALIGADGVWSAVRNRMGCAPAPQSLGFTAYRGLIERTALPDGLFENVVCLWAGPGFHLMHYPVRGHELFNIVAVFRSSRFARNEEGAGSPAELKEIFANAHPQVRKYLEFVNLEQHWDVAVMEPAQRWSQGRVTLLGDAAHAMLQALAQGACQSIEDGVWLAEMLDVHRNAPPLAFSQYERFRKPRAFRAHFQSRLYWEIYHAQGGYAELRRDMLGGRTGQQALESLAWLYEAPDFSQASERPLAASA</sequence>
<evidence type="ECO:0000313" key="7">
    <source>
        <dbReference type="EMBL" id="PVY61322.1"/>
    </source>
</evidence>
<dbReference type="RefSeq" id="WP_017523318.1">
    <property type="nucleotide sequence ID" value="NZ_JACCEX010000004.1"/>
</dbReference>
<evidence type="ECO:0000256" key="4">
    <source>
        <dbReference type="ARBA" id="ARBA00023002"/>
    </source>
</evidence>
<dbReference type="STRING" id="1231391.GCA_000308195_00950"/>
<protein>
    <submittedName>
        <fullName evidence="7">Salicylate hydroxylase</fullName>
    </submittedName>
</protein>
<dbReference type="PANTHER" id="PTHR13789">
    <property type="entry name" value="MONOOXYGENASE"/>
    <property type="match status" value="1"/>
</dbReference>
<dbReference type="EMBL" id="QEKO01000004">
    <property type="protein sequence ID" value="PVY61322.1"/>
    <property type="molecule type" value="Genomic_DNA"/>
</dbReference>
<evidence type="ECO:0000259" key="6">
    <source>
        <dbReference type="Pfam" id="PF01494"/>
    </source>
</evidence>
<reference evidence="7 8" key="1">
    <citation type="submission" date="2018-04" db="EMBL/GenBank/DDBJ databases">
        <title>Genomic Encyclopedia of Type Strains, Phase IV (KMG-IV): sequencing the most valuable type-strain genomes for metagenomic binning, comparative biology and taxonomic classification.</title>
        <authorList>
            <person name="Goeker M."/>
        </authorList>
    </citation>
    <scope>NUCLEOTIDE SEQUENCE [LARGE SCALE GENOMIC DNA]</scope>
    <source>
        <strain evidence="7 8">DSM 10065</strain>
    </source>
</reference>
<dbReference type="Gene3D" id="3.50.50.60">
    <property type="entry name" value="FAD/NAD(P)-binding domain"/>
    <property type="match status" value="1"/>
</dbReference>
<dbReference type="GO" id="GO:0004497">
    <property type="term" value="F:monooxygenase activity"/>
    <property type="evidence" value="ECO:0007669"/>
    <property type="project" value="UniProtKB-KW"/>
</dbReference>
<dbReference type="SUPFAM" id="SSF54373">
    <property type="entry name" value="FAD-linked reductases, C-terminal domain"/>
    <property type="match status" value="1"/>
</dbReference>
<dbReference type="GO" id="GO:0071949">
    <property type="term" value="F:FAD binding"/>
    <property type="evidence" value="ECO:0007669"/>
    <property type="project" value="InterPro"/>
</dbReference>